<dbReference type="SUPFAM" id="SSF52096">
    <property type="entry name" value="ClpP/crotonase"/>
    <property type="match status" value="1"/>
</dbReference>
<proteinExistence type="inferred from homology"/>
<dbReference type="Pfam" id="PF00378">
    <property type="entry name" value="ECH_1"/>
    <property type="match status" value="1"/>
</dbReference>
<dbReference type="InParanoid" id="A0A194XB44"/>
<evidence type="ECO:0000313" key="3">
    <source>
        <dbReference type="Proteomes" id="UP000070700"/>
    </source>
</evidence>
<dbReference type="PANTHER" id="PTHR43684:SF4">
    <property type="entry name" value="ENOYL-COA HYDRATASE_ISOMERASE FAMILY PROTEIN (AFU_ORTHOLOGUE AFUA_1G01890)"/>
    <property type="match status" value="1"/>
</dbReference>
<protein>
    <submittedName>
        <fullName evidence="2">ClpP/crotonase</fullName>
    </submittedName>
</protein>
<reference evidence="2 3" key="1">
    <citation type="submission" date="2015-10" db="EMBL/GenBank/DDBJ databases">
        <title>Full genome of DAOMC 229536 Phialocephala scopiformis, a fungal endophyte of spruce producing the potent anti-insectan compound rugulosin.</title>
        <authorList>
            <consortium name="DOE Joint Genome Institute"/>
            <person name="Walker A.K."/>
            <person name="Frasz S.L."/>
            <person name="Seifert K.A."/>
            <person name="Miller J.D."/>
            <person name="Mondo S.J."/>
            <person name="Labutti K."/>
            <person name="Lipzen A."/>
            <person name="Dockter R."/>
            <person name="Kennedy M."/>
            <person name="Grigoriev I.V."/>
            <person name="Spatafora J.W."/>
        </authorList>
    </citation>
    <scope>NUCLEOTIDE SEQUENCE [LARGE SCALE GENOMIC DNA]</scope>
    <source>
        <strain evidence="2 3">CBS 120377</strain>
    </source>
</reference>
<dbReference type="GeneID" id="28832283"/>
<dbReference type="InterPro" id="IPR029045">
    <property type="entry name" value="ClpP/crotonase-like_dom_sf"/>
</dbReference>
<dbReference type="InterPro" id="IPR051053">
    <property type="entry name" value="ECH/Chromodomain_protein"/>
</dbReference>
<dbReference type="AlphaFoldDB" id="A0A194XB44"/>
<dbReference type="CDD" id="cd06558">
    <property type="entry name" value="crotonase-like"/>
    <property type="match status" value="1"/>
</dbReference>
<name>A0A194XB44_MOLSC</name>
<keyword evidence="3" id="KW-1185">Reference proteome</keyword>
<accession>A0A194XB44</accession>
<evidence type="ECO:0000313" key="2">
    <source>
        <dbReference type="EMBL" id="KUJ16977.1"/>
    </source>
</evidence>
<dbReference type="InterPro" id="IPR014748">
    <property type="entry name" value="Enoyl-CoA_hydra_C"/>
</dbReference>
<dbReference type="RefSeq" id="XP_018071332.1">
    <property type="nucleotide sequence ID" value="XM_018222557.1"/>
</dbReference>
<dbReference type="InterPro" id="IPR001753">
    <property type="entry name" value="Enoyl-CoA_hydra/iso"/>
</dbReference>
<dbReference type="KEGG" id="psco:LY89DRAFT_782205"/>
<dbReference type="PANTHER" id="PTHR43684">
    <property type="match status" value="1"/>
</dbReference>
<dbReference type="OrthoDB" id="2018133at2759"/>
<evidence type="ECO:0000256" key="1">
    <source>
        <dbReference type="ARBA" id="ARBA00005254"/>
    </source>
</evidence>
<dbReference type="Gene3D" id="1.10.12.10">
    <property type="entry name" value="Lyase 2-enoyl-coa Hydratase, Chain A, domain 2"/>
    <property type="match status" value="1"/>
</dbReference>
<organism evidence="2 3">
    <name type="scientific">Mollisia scopiformis</name>
    <name type="common">Conifer needle endophyte fungus</name>
    <name type="synonym">Phialocephala scopiformis</name>
    <dbReference type="NCBI Taxonomy" id="149040"/>
    <lineage>
        <taxon>Eukaryota</taxon>
        <taxon>Fungi</taxon>
        <taxon>Dikarya</taxon>
        <taxon>Ascomycota</taxon>
        <taxon>Pezizomycotina</taxon>
        <taxon>Leotiomycetes</taxon>
        <taxon>Helotiales</taxon>
        <taxon>Mollisiaceae</taxon>
        <taxon>Mollisia</taxon>
    </lineage>
</organism>
<sequence>MIPSPTPLSPPTTYETLPLTHIKVTHYPPGSPTATQVVVVSLNRPEKQNAFTVEMMGDFETIYPLLDVDERVKVIVLTGAGRTFCAGADLERGFKGGEERAVDHRDGGGRVALAIYRCRKPTVAAMQGSAVGVGMTMVLPAAIRIAHETSKYGFVFARRGITMESASSFFLPRLIGYSRAMYLITTGAVFPPTSPHFGHLFQETVKDANEVLPRAIELATEIAEHTSGLAGFLNRNLMWRGPGSAEESHLVDSAVLYHMFSNRDQREGVSSFLEKRRPRFEATVEEDAPPTFPWWVEVDTGSRAKVRKGPAKL</sequence>
<dbReference type="Gene3D" id="3.90.226.10">
    <property type="entry name" value="2-enoyl-CoA Hydratase, Chain A, domain 1"/>
    <property type="match status" value="1"/>
</dbReference>
<comment type="similarity">
    <text evidence="1">Belongs to the enoyl-CoA hydratase/isomerase family.</text>
</comment>
<gene>
    <name evidence="2" type="ORF">LY89DRAFT_782205</name>
</gene>
<dbReference type="Proteomes" id="UP000070700">
    <property type="component" value="Unassembled WGS sequence"/>
</dbReference>
<dbReference type="EMBL" id="KQ947415">
    <property type="protein sequence ID" value="KUJ16977.1"/>
    <property type="molecule type" value="Genomic_DNA"/>
</dbReference>
<dbReference type="STRING" id="149040.A0A194XB44"/>